<name>A0A376EEU0_CHRCU</name>
<dbReference type="RefSeq" id="WP_123876789.1">
    <property type="nucleotide sequence ID" value="NZ_CP033920.1"/>
</dbReference>
<gene>
    <name evidence="4" type="ORF">EG346_01710</name>
    <name evidence="5" type="ORF">NCTC13533_04178</name>
</gene>
<dbReference type="Proteomes" id="UP000273270">
    <property type="component" value="Chromosome"/>
</dbReference>
<evidence type="ECO:0000313" key="4">
    <source>
        <dbReference type="EMBL" id="AZA47008.1"/>
    </source>
</evidence>
<evidence type="ECO:0000259" key="1">
    <source>
        <dbReference type="Pfam" id="PF20103"/>
    </source>
</evidence>
<dbReference type="EMBL" id="CP033920">
    <property type="protein sequence ID" value="AZA47008.1"/>
    <property type="molecule type" value="Genomic_DNA"/>
</dbReference>
<feature type="domain" description="DUF7824" evidence="2">
    <location>
        <begin position="382"/>
        <end position="588"/>
    </location>
</feature>
<feature type="domain" description="DUF7825" evidence="3">
    <location>
        <begin position="641"/>
        <end position="842"/>
    </location>
</feature>
<reference evidence="7" key="3">
    <citation type="submission" date="2018-11" db="EMBL/GenBank/DDBJ databases">
        <title>Proposal to divide the Flavobacteriaceae and reorganize its genera based on Amino Acid Identity values calculated from whole genome sequences.</title>
        <authorList>
            <person name="Nicholson A.C."/>
            <person name="Gulvik C.A."/>
            <person name="Whitney A.M."/>
            <person name="Humrighouse B.W."/>
            <person name="Bell M."/>
            <person name="Holmes B."/>
            <person name="Steigerwalt A.G."/>
            <person name="Villarma A."/>
            <person name="Sheth M."/>
            <person name="Batra D."/>
            <person name="Pryor J."/>
            <person name="Bernardet J.-F."/>
            <person name="Hugo C."/>
            <person name="Kampfer P."/>
            <person name="Newman J."/>
            <person name="McQuiston J.R."/>
        </authorList>
    </citation>
    <scope>NUCLEOTIDE SEQUENCE [LARGE SCALE GENOMIC DNA]</scope>
    <source>
        <strain evidence="7">G0188</strain>
    </source>
</reference>
<dbReference type="InterPro" id="IPR056726">
    <property type="entry name" value="DUF7824"/>
</dbReference>
<dbReference type="InterPro" id="IPR045472">
    <property type="entry name" value="DUF6493"/>
</dbReference>
<dbReference type="STRING" id="297244.SAMN05421639_106174"/>
<keyword evidence="7" id="KW-1185">Reference proteome</keyword>
<protein>
    <submittedName>
        <fullName evidence="5">Uncharacterized protein</fullName>
    </submittedName>
</protein>
<feature type="domain" description="DUF6493" evidence="1">
    <location>
        <begin position="5"/>
        <end position="272"/>
    </location>
</feature>
<dbReference type="KEGG" id="ccau:EG346_01710"/>
<dbReference type="InterPro" id="IPR056727">
    <property type="entry name" value="DUF7825"/>
</dbReference>
<dbReference type="Pfam" id="PF25149">
    <property type="entry name" value="DUF7825"/>
    <property type="match status" value="1"/>
</dbReference>
<accession>A0A376EEU0</accession>
<dbReference type="EMBL" id="UFVQ01000003">
    <property type="protein sequence ID" value="STD07198.1"/>
    <property type="molecule type" value="Genomic_DNA"/>
</dbReference>
<dbReference type="Proteomes" id="UP000255224">
    <property type="component" value="Unassembled WGS sequence"/>
</dbReference>
<proteinExistence type="predicted"/>
<sequence length="849" mass="98163">MLIGDELKTIYLNFRIKEIIPFLIKLTPKEKKETAVILKKFLNKDWGHNHISMLATLACSSTQEEYEKLASAYYALPVDLIDELFESYVPEWVGNCYPFLRNIDYLKVLEWQKKGYLQLTDEVSANLLSESLASNHTSEEILFTYPITINSHIWLLFQYETSINCHYQNGRNWKVLLRELLSDNKLDRSKVLQGCWDAVNLNVSKDHNSWFLELFSHLEPSDKEILALQDNLFSVLHSSQQSLFVPVLKIINQVTTEDEFKTEEFLKAALVLPALQGKNILNTLLQILEKIAKKDKRYREEICLFLLPVFINKDAAIQIKAAKIIAKYGDPDSENIKNEILSYGESLLSDTKVLLEKFLSIKENNEFHTLVENEELAVWHISQTVSPIQSASDFIFFAPQLFSNNNPGDFDLFLDALMRFNTEINEEELNQLEPAFKAALKVKGSVGLHHLHATFFIQYGLLKHKNGSPILNEARKEFPELENWVGKRTPLIFKAYHQFLSGIFELLKQGKNIPLLSVPDHTPCWIDIRKLVDKIKIYQDLKIIPIPFDLQRAILRVKKEHLTESKKYAQIQLGKEYFKYLEPVFDPEYFKARYESAYLEGSFNRKLGIRKIYKAYVAEEVPEITVTIENKEIPAEAPLLDHLFNSYHGVYDHDLIRILYTAPYFSASVFAKKCNETLSNAVYQYDSKTNTGLLDAWMKLDLPFQSMHYLFLSAAMFSKDKTFSGTAFEAIIHKIASDDFDIGTLGIMIGEKINFGLVPVKRLRDGIDRFIGLNSSLNRAFEKLLISILKTIDHPVFNLKKILEIYDELLHLNQSKTDADVAVRLKEWENENNLKKMIIKLKTNERKIV</sequence>
<dbReference type="AlphaFoldDB" id="A0A376EEU0"/>
<dbReference type="Pfam" id="PF20103">
    <property type="entry name" value="DUF6493"/>
    <property type="match status" value="1"/>
</dbReference>
<dbReference type="OrthoDB" id="1236885at2"/>
<evidence type="ECO:0000313" key="5">
    <source>
        <dbReference type="EMBL" id="STD07198.1"/>
    </source>
</evidence>
<accession>A0A3G6NJA7</accession>
<evidence type="ECO:0000313" key="6">
    <source>
        <dbReference type="Proteomes" id="UP000255224"/>
    </source>
</evidence>
<evidence type="ECO:0000313" key="7">
    <source>
        <dbReference type="Proteomes" id="UP000273270"/>
    </source>
</evidence>
<evidence type="ECO:0000259" key="3">
    <source>
        <dbReference type="Pfam" id="PF25149"/>
    </source>
</evidence>
<organism evidence="5 6">
    <name type="scientific">Chryseobacterium carnipullorum</name>
    <dbReference type="NCBI Taxonomy" id="1124835"/>
    <lineage>
        <taxon>Bacteria</taxon>
        <taxon>Pseudomonadati</taxon>
        <taxon>Bacteroidota</taxon>
        <taxon>Flavobacteriia</taxon>
        <taxon>Flavobacteriales</taxon>
        <taxon>Weeksellaceae</taxon>
        <taxon>Chryseobacterium group</taxon>
        <taxon>Chryseobacterium</taxon>
    </lineage>
</organism>
<evidence type="ECO:0000259" key="2">
    <source>
        <dbReference type="Pfam" id="PF25148"/>
    </source>
</evidence>
<reference evidence="4" key="2">
    <citation type="submission" date="2018-11" db="EMBL/GenBank/DDBJ databases">
        <title>Proposal to divide the Flavobacteriaceae and reorganize its genera based on Amino Acid Identity values calculated from whole genome sequences.</title>
        <authorList>
            <person name="Nicholson A.C."/>
            <person name="Gulvik C.A."/>
            <person name="Whitney A.M."/>
            <person name="Humrighouse B.W."/>
            <person name="Bell M."/>
            <person name="Holmes B."/>
            <person name="Steigerwalt A."/>
            <person name="Villarma A."/>
            <person name="Sheth M."/>
            <person name="Batra D."/>
            <person name="Pryor J."/>
            <person name="Bernardet J.-F."/>
            <person name="Hugo C."/>
            <person name="Kampfer P."/>
            <person name="Newman J."/>
            <person name="Mcquiston J.R."/>
        </authorList>
    </citation>
    <scope>NUCLEOTIDE SEQUENCE</scope>
    <source>
        <strain evidence="4">G0188</strain>
    </source>
</reference>
<dbReference type="Pfam" id="PF25148">
    <property type="entry name" value="DUF7824"/>
    <property type="match status" value="1"/>
</dbReference>
<reference evidence="5 6" key="1">
    <citation type="submission" date="2018-06" db="EMBL/GenBank/DDBJ databases">
        <authorList>
            <consortium name="Pathogen Informatics"/>
            <person name="Doyle S."/>
        </authorList>
    </citation>
    <scope>NUCLEOTIDE SEQUENCE [LARGE SCALE GENOMIC DNA]</scope>
    <source>
        <strain evidence="5 6">NCTC13533</strain>
    </source>
</reference>